<comment type="caution">
    <text evidence="3">The sequence shown here is derived from an EMBL/GenBank/DDBJ whole genome shotgun (WGS) entry which is preliminary data.</text>
</comment>
<reference evidence="3 4" key="1">
    <citation type="journal article" date="2021" name="Elife">
        <title>Chloroplast acquisition without the gene transfer in kleptoplastic sea slugs, Plakobranchus ocellatus.</title>
        <authorList>
            <person name="Maeda T."/>
            <person name="Takahashi S."/>
            <person name="Yoshida T."/>
            <person name="Shimamura S."/>
            <person name="Takaki Y."/>
            <person name="Nagai Y."/>
            <person name="Toyoda A."/>
            <person name="Suzuki Y."/>
            <person name="Arimoto A."/>
            <person name="Ishii H."/>
            <person name="Satoh N."/>
            <person name="Nishiyama T."/>
            <person name="Hasebe M."/>
            <person name="Maruyama T."/>
            <person name="Minagawa J."/>
            <person name="Obokata J."/>
            <person name="Shigenobu S."/>
        </authorList>
    </citation>
    <scope>NUCLEOTIDE SEQUENCE [LARGE SCALE GENOMIC DNA]</scope>
</reference>
<organism evidence="3 4">
    <name type="scientific">Elysia marginata</name>
    <dbReference type="NCBI Taxonomy" id="1093978"/>
    <lineage>
        <taxon>Eukaryota</taxon>
        <taxon>Metazoa</taxon>
        <taxon>Spiralia</taxon>
        <taxon>Lophotrochozoa</taxon>
        <taxon>Mollusca</taxon>
        <taxon>Gastropoda</taxon>
        <taxon>Heterobranchia</taxon>
        <taxon>Euthyneura</taxon>
        <taxon>Panpulmonata</taxon>
        <taxon>Sacoglossa</taxon>
        <taxon>Placobranchoidea</taxon>
        <taxon>Plakobranchidae</taxon>
        <taxon>Elysia</taxon>
    </lineage>
</organism>
<name>A0AAV4IJA3_9GAST</name>
<dbReference type="EMBL" id="BMAT01013326">
    <property type="protein sequence ID" value="GFS10309.1"/>
    <property type="molecule type" value="Genomic_DNA"/>
</dbReference>
<protein>
    <submittedName>
        <fullName evidence="3">Uncharacterized protein</fullName>
    </submittedName>
</protein>
<evidence type="ECO:0000256" key="2">
    <source>
        <dbReference type="SAM" id="Phobius"/>
    </source>
</evidence>
<evidence type="ECO:0000313" key="3">
    <source>
        <dbReference type="EMBL" id="GFS10309.1"/>
    </source>
</evidence>
<feature type="region of interest" description="Disordered" evidence="1">
    <location>
        <begin position="1"/>
        <end position="67"/>
    </location>
</feature>
<sequence>MATARAGYFPTEDADDKPGDRLLQNSERRPSIENRPASWNNPRGRRLRSGSRSTDSTSSDLETPNNPRKFISLGAFSLIVIGIAVMFLFGVCVGFYVRELQQDKPDFKKICGIEDEDDEKHKEAILRDKLAGYHESLVYYIRAKGINEFVQ</sequence>
<keyword evidence="4" id="KW-1185">Reference proteome</keyword>
<evidence type="ECO:0000313" key="4">
    <source>
        <dbReference type="Proteomes" id="UP000762676"/>
    </source>
</evidence>
<keyword evidence="2" id="KW-0472">Membrane</keyword>
<keyword evidence="2" id="KW-0812">Transmembrane</keyword>
<gene>
    <name evidence="3" type="ORF">ElyMa_006643300</name>
</gene>
<feature type="transmembrane region" description="Helical" evidence="2">
    <location>
        <begin position="70"/>
        <end position="97"/>
    </location>
</feature>
<proteinExistence type="predicted"/>
<feature type="compositionally biased region" description="Basic and acidic residues" evidence="1">
    <location>
        <begin position="16"/>
        <end position="32"/>
    </location>
</feature>
<dbReference type="AlphaFoldDB" id="A0AAV4IJA3"/>
<feature type="compositionally biased region" description="Low complexity" evidence="1">
    <location>
        <begin position="50"/>
        <end position="61"/>
    </location>
</feature>
<evidence type="ECO:0000256" key="1">
    <source>
        <dbReference type="SAM" id="MobiDB-lite"/>
    </source>
</evidence>
<dbReference type="Proteomes" id="UP000762676">
    <property type="component" value="Unassembled WGS sequence"/>
</dbReference>
<keyword evidence="2" id="KW-1133">Transmembrane helix</keyword>
<accession>A0AAV4IJA3</accession>